<dbReference type="AlphaFoldDB" id="A0A8S1QTF7"/>
<protein>
    <submittedName>
        <fullName evidence="1">Uncharacterized protein</fullName>
    </submittedName>
</protein>
<reference evidence="1" key="1">
    <citation type="submission" date="2021-01" db="EMBL/GenBank/DDBJ databases">
        <authorList>
            <consortium name="Genoscope - CEA"/>
            <person name="William W."/>
        </authorList>
    </citation>
    <scope>NUCLEOTIDE SEQUENCE</scope>
</reference>
<evidence type="ECO:0000313" key="2">
    <source>
        <dbReference type="Proteomes" id="UP000692954"/>
    </source>
</evidence>
<dbReference type="EMBL" id="CAJJDN010000115">
    <property type="protein sequence ID" value="CAD8117917.1"/>
    <property type="molecule type" value="Genomic_DNA"/>
</dbReference>
<sequence length="40" mass="4777">MELILEMQQEYEICGAQICETVRLFQVKSNTFYLIVSYNK</sequence>
<comment type="caution">
    <text evidence="1">The sequence shown here is derived from an EMBL/GenBank/DDBJ whole genome shotgun (WGS) entry which is preliminary data.</text>
</comment>
<evidence type="ECO:0000313" key="1">
    <source>
        <dbReference type="EMBL" id="CAD8117917.1"/>
    </source>
</evidence>
<keyword evidence="2" id="KW-1185">Reference proteome</keyword>
<proteinExistence type="predicted"/>
<name>A0A8S1QTF7_9CILI</name>
<gene>
    <name evidence="1" type="ORF">PSON_ATCC_30995.1.T1150112</name>
</gene>
<accession>A0A8S1QTF7</accession>
<dbReference type="Proteomes" id="UP000692954">
    <property type="component" value="Unassembled WGS sequence"/>
</dbReference>
<organism evidence="1 2">
    <name type="scientific">Paramecium sonneborni</name>
    <dbReference type="NCBI Taxonomy" id="65129"/>
    <lineage>
        <taxon>Eukaryota</taxon>
        <taxon>Sar</taxon>
        <taxon>Alveolata</taxon>
        <taxon>Ciliophora</taxon>
        <taxon>Intramacronucleata</taxon>
        <taxon>Oligohymenophorea</taxon>
        <taxon>Peniculida</taxon>
        <taxon>Parameciidae</taxon>
        <taxon>Paramecium</taxon>
    </lineage>
</organism>